<sequence length="88" mass="10184">MERNAGSAFVALQDNTQMHEWMDKLQPENSVFMAELLAIHEAIIFAIEQNVVRNIWNDDMFSLLVSNHVKLPTKQLKQFKLCSPNIQI</sequence>
<proteinExistence type="predicted"/>
<keyword evidence="2" id="KW-1185">Reference proteome</keyword>
<dbReference type="Proteomes" id="UP000499080">
    <property type="component" value="Unassembled WGS sequence"/>
</dbReference>
<dbReference type="EMBL" id="BGPR01000006">
    <property type="protein sequence ID" value="GBL74795.1"/>
    <property type="molecule type" value="Genomic_DNA"/>
</dbReference>
<gene>
    <name evidence="1" type="ORF">AVEN_243651_1</name>
</gene>
<accession>A0A4Y2A5Z5</accession>
<evidence type="ECO:0000313" key="2">
    <source>
        <dbReference type="Proteomes" id="UP000499080"/>
    </source>
</evidence>
<organism evidence="1 2">
    <name type="scientific">Araneus ventricosus</name>
    <name type="common">Orbweaver spider</name>
    <name type="synonym">Epeira ventricosa</name>
    <dbReference type="NCBI Taxonomy" id="182803"/>
    <lineage>
        <taxon>Eukaryota</taxon>
        <taxon>Metazoa</taxon>
        <taxon>Ecdysozoa</taxon>
        <taxon>Arthropoda</taxon>
        <taxon>Chelicerata</taxon>
        <taxon>Arachnida</taxon>
        <taxon>Araneae</taxon>
        <taxon>Araneomorphae</taxon>
        <taxon>Entelegynae</taxon>
        <taxon>Araneoidea</taxon>
        <taxon>Araneidae</taxon>
        <taxon>Araneus</taxon>
    </lineage>
</organism>
<dbReference type="AlphaFoldDB" id="A0A4Y2A5Z5"/>
<evidence type="ECO:0008006" key="3">
    <source>
        <dbReference type="Google" id="ProtNLM"/>
    </source>
</evidence>
<comment type="caution">
    <text evidence="1">The sequence shown here is derived from an EMBL/GenBank/DDBJ whole genome shotgun (WGS) entry which is preliminary data.</text>
</comment>
<evidence type="ECO:0000313" key="1">
    <source>
        <dbReference type="EMBL" id="GBL74795.1"/>
    </source>
</evidence>
<reference evidence="1 2" key="1">
    <citation type="journal article" date="2019" name="Sci. Rep.">
        <title>Orb-weaving spider Araneus ventricosus genome elucidates the spidroin gene catalogue.</title>
        <authorList>
            <person name="Kono N."/>
            <person name="Nakamura H."/>
            <person name="Ohtoshi R."/>
            <person name="Moran D.A.P."/>
            <person name="Shinohara A."/>
            <person name="Yoshida Y."/>
            <person name="Fujiwara M."/>
            <person name="Mori M."/>
            <person name="Tomita M."/>
            <person name="Arakawa K."/>
        </authorList>
    </citation>
    <scope>NUCLEOTIDE SEQUENCE [LARGE SCALE GENOMIC DNA]</scope>
</reference>
<name>A0A4Y2A5Z5_ARAVE</name>
<protein>
    <recommendedName>
        <fullName evidence="3">RNase H type-1 domain-containing protein</fullName>
    </recommendedName>
</protein>